<accession>A0A8B8AXX8</accession>
<dbReference type="AlphaFoldDB" id="A0A8B8AXX8"/>
<feature type="signal peptide" evidence="6">
    <location>
        <begin position="1"/>
        <end position="24"/>
    </location>
</feature>
<dbReference type="SUPFAM" id="SSF56399">
    <property type="entry name" value="ADP-ribosylation"/>
    <property type="match status" value="1"/>
</dbReference>
<comment type="catalytic activity">
    <reaction evidence="5 6">
        <text>L-arginyl-[protein] + NAD(+) = N(omega)-(ADP-D-ribosyl)-L-arginyl-[protein] + nicotinamide + H(+)</text>
        <dbReference type="Rhea" id="RHEA:19149"/>
        <dbReference type="Rhea" id="RHEA-COMP:10532"/>
        <dbReference type="Rhea" id="RHEA-COMP:15087"/>
        <dbReference type="ChEBI" id="CHEBI:15378"/>
        <dbReference type="ChEBI" id="CHEBI:17154"/>
        <dbReference type="ChEBI" id="CHEBI:29965"/>
        <dbReference type="ChEBI" id="CHEBI:57540"/>
        <dbReference type="ChEBI" id="CHEBI:142554"/>
        <dbReference type="EC" id="2.4.2.31"/>
    </reaction>
</comment>
<dbReference type="OrthoDB" id="6157971at2759"/>
<proteinExistence type="inferred from homology"/>
<keyword evidence="6" id="KW-0521">NADP</keyword>
<keyword evidence="3 6" id="KW-0808">Transferase</keyword>
<evidence type="ECO:0000256" key="3">
    <source>
        <dbReference type="ARBA" id="ARBA00022679"/>
    </source>
</evidence>
<evidence type="ECO:0000313" key="7">
    <source>
        <dbReference type="Proteomes" id="UP000694844"/>
    </source>
</evidence>
<reference evidence="8" key="1">
    <citation type="submission" date="2025-08" db="UniProtKB">
        <authorList>
            <consortium name="RefSeq"/>
        </authorList>
    </citation>
    <scope>IDENTIFICATION</scope>
    <source>
        <tissue evidence="8">Whole sample</tissue>
    </source>
</reference>
<evidence type="ECO:0000256" key="4">
    <source>
        <dbReference type="ARBA" id="ARBA00022695"/>
    </source>
</evidence>
<keyword evidence="2 6" id="KW-0328">Glycosyltransferase</keyword>
<dbReference type="PROSITE" id="PS51996">
    <property type="entry name" value="TR_MART"/>
    <property type="match status" value="1"/>
</dbReference>
<comment type="similarity">
    <text evidence="1 6">Belongs to the Arg-specific ADP-ribosyltransferase family.</text>
</comment>
<evidence type="ECO:0000256" key="1">
    <source>
        <dbReference type="ARBA" id="ARBA00009558"/>
    </source>
</evidence>
<evidence type="ECO:0000256" key="5">
    <source>
        <dbReference type="ARBA" id="ARBA00047597"/>
    </source>
</evidence>
<keyword evidence="6" id="KW-0520">NAD</keyword>
<sequence length="319" mass="36361">MNLVMDNVYLLFCLLSLMVFEMSAKTLRNRYEGKRQKRAIVESSECQQSVARNGMTLFNAGIKTLKGEGADINGNFLGELKSIYNILENNPNSASDRIEEGLRNLNDYRSFPKTPAELKPKLIELYTSKVYHTELNTALNQHACTNKPSLADFDKGIAAYATALFAVLLYWPELNTCSQTTYRGVSVPNIQETLKDYQEGDDVVYKAFTSSSIEEDVAFDFMKDPVKNILLVFDNSQNNFWKPRDIETYSEYTKEKECVYPPAAKFRVTSIPRNFSKNGKAYHEIHLQIVEETPTDNTSLVQFSGYTILFSMFLTSTFM</sequence>
<feature type="chain" id="PRO_5034900904" description="NAD(P)(+)--arginine ADP-ribosyltransferase" evidence="6">
    <location>
        <begin position="25"/>
        <end position="319"/>
    </location>
</feature>
<dbReference type="RefSeq" id="XP_022296037.1">
    <property type="nucleotide sequence ID" value="XM_022440329.1"/>
</dbReference>
<evidence type="ECO:0000313" key="8">
    <source>
        <dbReference type="RefSeq" id="XP_022296037.1"/>
    </source>
</evidence>
<protein>
    <recommendedName>
        <fullName evidence="6">NAD(P)(+)--arginine ADP-ribosyltransferase</fullName>
        <ecNumber evidence="6">2.4.2.31</ecNumber>
    </recommendedName>
    <alternativeName>
        <fullName evidence="6">Mono(ADP-ribosyl)transferase</fullName>
    </alternativeName>
</protein>
<dbReference type="GO" id="GO:0016779">
    <property type="term" value="F:nucleotidyltransferase activity"/>
    <property type="evidence" value="ECO:0007669"/>
    <property type="project" value="UniProtKB-KW"/>
</dbReference>
<dbReference type="GO" id="GO:0106274">
    <property type="term" value="F:NAD+-protein-arginine ADP-ribosyltransferase activity"/>
    <property type="evidence" value="ECO:0007669"/>
    <property type="project" value="UniProtKB-EC"/>
</dbReference>
<dbReference type="Proteomes" id="UP000694844">
    <property type="component" value="Chromosome 8"/>
</dbReference>
<keyword evidence="4" id="KW-0548">Nucleotidyltransferase</keyword>
<evidence type="ECO:0000256" key="2">
    <source>
        <dbReference type="ARBA" id="ARBA00022676"/>
    </source>
</evidence>
<name>A0A8B8AXX8_CRAVI</name>
<organism evidence="7 8">
    <name type="scientific">Crassostrea virginica</name>
    <name type="common">Eastern oyster</name>
    <dbReference type="NCBI Taxonomy" id="6565"/>
    <lineage>
        <taxon>Eukaryota</taxon>
        <taxon>Metazoa</taxon>
        <taxon>Spiralia</taxon>
        <taxon>Lophotrochozoa</taxon>
        <taxon>Mollusca</taxon>
        <taxon>Bivalvia</taxon>
        <taxon>Autobranchia</taxon>
        <taxon>Pteriomorphia</taxon>
        <taxon>Ostreida</taxon>
        <taxon>Ostreoidea</taxon>
        <taxon>Ostreidae</taxon>
        <taxon>Crassostrea</taxon>
    </lineage>
</organism>
<dbReference type="Gene3D" id="3.90.176.10">
    <property type="entry name" value="Toxin ADP-ribosyltransferase, Chain A, domain 1"/>
    <property type="match status" value="1"/>
</dbReference>
<keyword evidence="7" id="KW-1185">Reference proteome</keyword>
<evidence type="ECO:0000256" key="6">
    <source>
        <dbReference type="RuleBase" id="RU361228"/>
    </source>
</evidence>
<keyword evidence="6" id="KW-0732">Signal</keyword>
<dbReference type="Pfam" id="PF01129">
    <property type="entry name" value="ART"/>
    <property type="match status" value="1"/>
</dbReference>
<dbReference type="EC" id="2.4.2.31" evidence="6"/>
<gene>
    <name evidence="8" type="primary">LOC111105874</name>
</gene>
<dbReference type="KEGG" id="cvn:111105874"/>
<dbReference type="InterPro" id="IPR000768">
    <property type="entry name" value="ART"/>
</dbReference>
<dbReference type="GeneID" id="111105874"/>